<keyword evidence="8" id="KW-1185">Reference proteome</keyword>
<dbReference type="GO" id="GO:0046599">
    <property type="term" value="P:regulation of centriole replication"/>
    <property type="evidence" value="ECO:0007669"/>
    <property type="project" value="TreeGrafter"/>
</dbReference>
<sequence>QESLSSQNTTLISPVIVSQMIDGNQSKGHQPALPMQSLSPQPSAWHTKASLANHGSVKVSRAFLVLPSSRLEIQASLGDPKSPSRSDVLEENQHPRQQQGFASITVTARRVAVGSVPPACGPGAGQEPRAVPPTPSRVPPALHHRHAHQRASPVKTPESCPKSGKELPKQLLDPGIKETNVGPPSSGGREKAPPSFLSCVHLQVSQPCPNTICYVDKSLSVCIDQIKCQKTYRSTLSFSVKCSLSRLTADGVDGIANGEPMEETAPRKLRGANKTPLRSDLSADFTENKVINGVKPKEDCLGSKYPLQSVLISELPAFVETPRGHNRVVATKKEDDEHSGSSHSVFSLQLPNSSDAPGTQKLLGSKRRSCLLPDGTSREGVTAAGSPKRREPSKDTSKPKEIQAQGVLKPKMPVPNCMCNIKASSRILSEENVHQLLKSDYEFWGSSDKTKELQAEDEWAQAMRVALPTGVPWEEHQEFPWPGTSSQPGKSPAFPRTLREALEIHNPQFISRSQERLKKLEHMVQLRKAQQGEVPPGHPGGLVRKLSSTSTSSRKRHYTIPDPLSGEL</sequence>
<feature type="compositionally biased region" description="Basic and acidic residues" evidence="4">
    <location>
        <begin position="388"/>
        <end position="401"/>
    </location>
</feature>
<evidence type="ECO:0000256" key="3">
    <source>
        <dbReference type="ARBA" id="ARBA00023212"/>
    </source>
</evidence>
<feature type="non-terminal residue" evidence="7">
    <location>
        <position position="568"/>
    </location>
</feature>
<comment type="subcellular location">
    <subcellularLocation>
        <location evidence="1">Cytoplasm</location>
        <location evidence="1">Cytoskeleton</location>
        <location evidence="1">Microtubule organizing center</location>
        <location evidence="1">Centrosome</location>
    </subcellularLocation>
</comment>
<dbReference type="GO" id="GO:0005813">
    <property type="term" value="C:centrosome"/>
    <property type="evidence" value="ECO:0007669"/>
    <property type="project" value="UniProtKB-SubCell"/>
</dbReference>
<keyword evidence="3" id="KW-0206">Cytoskeleton</keyword>
<dbReference type="GO" id="GO:0005829">
    <property type="term" value="C:cytosol"/>
    <property type="evidence" value="ECO:0007669"/>
    <property type="project" value="TreeGrafter"/>
</dbReference>
<feature type="region of interest" description="Disordered" evidence="4">
    <location>
        <begin position="21"/>
        <end position="47"/>
    </location>
</feature>
<name>A0A7K8YIU0_9PASS</name>
<dbReference type="Pfam" id="PF15309">
    <property type="entry name" value="ALMS_motif"/>
    <property type="match status" value="1"/>
</dbReference>
<evidence type="ECO:0000313" key="7">
    <source>
        <dbReference type="EMBL" id="NXG02669.1"/>
    </source>
</evidence>
<dbReference type="PANTHER" id="PTHR21553">
    <property type="entry name" value="ALMS1-RELATED"/>
    <property type="match status" value="1"/>
</dbReference>
<feature type="domain" description="Centrosomal protein C10orf90 N-terminal" evidence="6">
    <location>
        <begin position="15"/>
        <end position="478"/>
    </location>
</feature>
<dbReference type="EMBL" id="VWZD01003790">
    <property type="protein sequence ID" value="NXG02669.1"/>
    <property type="molecule type" value="Genomic_DNA"/>
</dbReference>
<comment type="caution">
    <text evidence="7">The sequence shown here is derived from an EMBL/GenBank/DDBJ whole genome shotgun (WGS) entry which is preliminary data.</text>
</comment>
<gene>
    <name evidence="7" type="ORF">SAKLUC_R15979</name>
</gene>
<evidence type="ECO:0000259" key="6">
    <source>
        <dbReference type="Pfam" id="PF17730"/>
    </source>
</evidence>
<evidence type="ECO:0000256" key="4">
    <source>
        <dbReference type="SAM" id="MobiDB-lite"/>
    </source>
</evidence>
<feature type="domain" description="ALMS motif" evidence="5">
    <location>
        <begin position="497"/>
        <end position="565"/>
    </location>
</feature>
<keyword evidence="2" id="KW-0963">Cytoplasm</keyword>
<evidence type="ECO:0000259" key="5">
    <source>
        <dbReference type="Pfam" id="PF15309"/>
    </source>
</evidence>
<evidence type="ECO:0000256" key="1">
    <source>
        <dbReference type="ARBA" id="ARBA00004300"/>
    </source>
</evidence>
<dbReference type="AlphaFoldDB" id="A0A7K8YIU0"/>
<organism evidence="7 8">
    <name type="scientific">Sakesphorus luctuosus</name>
    <dbReference type="NCBI Taxonomy" id="419690"/>
    <lineage>
        <taxon>Eukaryota</taxon>
        <taxon>Metazoa</taxon>
        <taxon>Chordata</taxon>
        <taxon>Craniata</taxon>
        <taxon>Vertebrata</taxon>
        <taxon>Euteleostomi</taxon>
        <taxon>Archelosauria</taxon>
        <taxon>Archosauria</taxon>
        <taxon>Dinosauria</taxon>
        <taxon>Saurischia</taxon>
        <taxon>Theropoda</taxon>
        <taxon>Coelurosauria</taxon>
        <taxon>Aves</taxon>
        <taxon>Neognathae</taxon>
        <taxon>Neoaves</taxon>
        <taxon>Telluraves</taxon>
        <taxon>Australaves</taxon>
        <taxon>Passeriformes</taxon>
        <taxon>Thamnophilidae</taxon>
        <taxon>Sakesphorus</taxon>
    </lineage>
</organism>
<proteinExistence type="predicted"/>
<feature type="region of interest" description="Disordered" evidence="4">
    <location>
        <begin position="75"/>
        <end position="101"/>
    </location>
</feature>
<dbReference type="Proteomes" id="UP000558958">
    <property type="component" value="Unassembled WGS sequence"/>
</dbReference>
<feature type="region of interest" description="Disordered" evidence="4">
    <location>
        <begin position="528"/>
        <end position="568"/>
    </location>
</feature>
<dbReference type="InterPro" id="IPR041179">
    <property type="entry name" value="C10orf90_N"/>
</dbReference>
<dbReference type="Pfam" id="PF17730">
    <property type="entry name" value="Centro_C10orf90"/>
    <property type="match status" value="1"/>
</dbReference>
<dbReference type="GO" id="GO:0008017">
    <property type="term" value="F:microtubule binding"/>
    <property type="evidence" value="ECO:0007669"/>
    <property type="project" value="TreeGrafter"/>
</dbReference>
<dbReference type="GO" id="GO:0005814">
    <property type="term" value="C:centriole"/>
    <property type="evidence" value="ECO:0007669"/>
    <property type="project" value="TreeGrafter"/>
</dbReference>
<dbReference type="PANTHER" id="PTHR21553:SF24">
    <property type="entry name" value="(E2-INDEPENDENT) E3 UBIQUITIN-CONJUGATING ENZYME FATS"/>
    <property type="match status" value="1"/>
</dbReference>
<feature type="region of interest" description="Disordered" evidence="4">
    <location>
        <begin position="117"/>
        <end position="192"/>
    </location>
</feature>
<dbReference type="InterPro" id="IPR029299">
    <property type="entry name" value="ALMS_motif"/>
</dbReference>
<feature type="compositionally biased region" description="Basic and acidic residues" evidence="4">
    <location>
        <begin position="331"/>
        <end position="340"/>
    </location>
</feature>
<protein>
    <submittedName>
        <fullName evidence="7">CJ090 protein</fullName>
    </submittedName>
</protein>
<accession>A0A7K8YIU0</accession>
<feature type="compositionally biased region" description="Basic and acidic residues" evidence="4">
    <location>
        <begin position="82"/>
        <end position="94"/>
    </location>
</feature>
<feature type="region of interest" description="Disordered" evidence="4">
    <location>
        <begin position="331"/>
        <end position="407"/>
    </location>
</feature>
<feature type="compositionally biased region" description="Polar residues" evidence="4">
    <location>
        <begin position="341"/>
        <end position="357"/>
    </location>
</feature>
<feature type="non-terminal residue" evidence="7">
    <location>
        <position position="1"/>
    </location>
</feature>
<evidence type="ECO:0000256" key="2">
    <source>
        <dbReference type="ARBA" id="ARBA00022490"/>
    </source>
</evidence>
<evidence type="ECO:0000313" key="8">
    <source>
        <dbReference type="Proteomes" id="UP000558958"/>
    </source>
</evidence>
<reference evidence="7 8" key="1">
    <citation type="submission" date="2019-09" db="EMBL/GenBank/DDBJ databases">
        <title>Bird 10,000 Genomes (B10K) Project - Family phase.</title>
        <authorList>
            <person name="Zhang G."/>
        </authorList>
    </citation>
    <scope>NUCLEOTIDE SEQUENCE [LARGE SCALE GENOMIC DNA]</scope>
    <source>
        <strain evidence="7">B10K-DU-001-06</strain>
        <tissue evidence="7">Muscle</tissue>
    </source>
</reference>